<dbReference type="EMBL" id="JARBJD010000084">
    <property type="protein sequence ID" value="KAK2953984.1"/>
    <property type="molecule type" value="Genomic_DNA"/>
</dbReference>
<accession>A0ABQ9XQW7</accession>
<organism evidence="2 3">
    <name type="scientific">Blattamonas nauphoetae</name>
    <dbReference type="NCBI Taxonomy" id="2049346"/>
    <lineage>
        <taxon>Eukaryota</taxon>
        <taxon>Metamonada</taxon>
        <taxon>Preaxostyla</taxon>
        <taxon>Oxymonadida</taxon>
        <taxon>Blattamonas</taxon>
    </lineage>
</organism>
<evidence type="ECO:0000313" key="2">
    <source>
        <dbReference type="EMBL" id="KAK2953984.1"/>
    </source>
</evidence>
<evidence type="ECO:0000313" key="3">
    <source>
        <dbReference type="Proteomes" id="UP001281761"/>
    </source>
</evidence>
<feature type="compositionally biased region" description="Pro residues" evidence="1">
    <location>
        <begin position="162"/>
        <end position="181"/>
    </location>
</feature>
<reference evidence="2 3" key="1">
    <citation type="journal article" date="2022" name="bioRxiv">
        <title>Genomics of Preaxostyla Flagellates Illuminates Evolutionary Transitions and the Path Towards Mitochondrial Loss.</title>
        <authorList>
            <person name="Novak L.V.F."/>
            <person name="Treitli S.C."/>
            <person name="Pyrih J."/>
            <person name="Halakuc P."/>
            <person name="Pipaliya S.V."/>
            <person name="Vacek V."/>
            <person name="Brzon O."/>
            <person name="Soukal P."/>
            <person name="Eme L."/>
            <person name="Dacks J.B."/>
            <person name="Karnkowska A."/>
            <person name="Elias M."/>
            <person name="Hampl V."/>
        </authorList>
    </citation>
    <scope>NUCLEOTIDE SEQUENCE [LARGE SCALE GENOMIC DNA]</scope>
    <source>
        <strain evidence="2">NAU3</strain>
        <tissue evidence="2">Gut</tissue>
    </source>
</reference>
<protein>
    <submittedName>
        <fullName evidence="2">Uncharacterized protein</fullName>
    </submittedName>
</protein>
<keyword evidence="3" id="KW-1185">Reference proteome</keyword>
<dbReference type="Proteomes" id="UP001281761">
    <property type="component" value="Unassembled WGS sequence"/>
</dbReference>
<dbReference type="PRINTS" id="PR01217">
    <property type="entry name" value="PRICHEXTENSN"/>
</dbReference>
<feature type="compositionally biased region" description="Pro residues" evidence="1">
    <location>
        <begin position="76"/>
        <end position="95"/>
    </location>
</feature>
<comment type="caution">
    <text evidence="2">The sequence shown here is derived from an EMBL/GenBank/DDBJ whole genome shotgun (WGS) entry which is preliminary data.</text>
</comment>
<proteinExistence type="predicted"/>
<feature type="region of interest" description="Disordered" evidence="1">
    <location>
        <begin position="138"/>
        <end position="181"/>
    </location>
</feature>
<feature type="compositionally biased region" description="Low complexity" evidence="1">
    <location>
        <begin position="148"/>
        <end position="161"/>
    </location>
</feature>
<gene>
    <name evidence="2" type="ORF">BLNAU_11086</name>
</gene>
<feature type="region of interest" description="Disordered" evidence="1">
    <location>
        <begin position="70"/>
        <end position="95"/>
    </location>
</feature>
<sequence length="327" mass="34974">MSLCTTDKLTNRDQIEKQIENGANLVFSIPAHHPHPPTPLCLSLTTLPLTSPLPHHPHHPTPLCLSLTTRTLPLPSASPSPPTPSHSPLPLPHHPHPPTPLCLSLTTLTIPLPLPLPHHPHPPTPLCLSLTTHTFPLHSASPSPPSHSPLLSLTTRTLPLPSASPSPPTPSHSPLPLPHHPHPPTPLCLSLTTHILPLPSASPSPLSMSLLASTLFLLRSFSLVIEFFTHPSSLHSSPSAPTALEGTTRLLLADLSGSNPSEQGRVLNDQQNTNTADLLAADSGRLDPKTTQLSRSLDLNSDRLLTNDSRADQRLTRTLSSTLDTHS</sequence>
<name>A0ABQ9XQW7_9EUKA</name>
<evidence type="ECO:0000256" key="1">
    <source>
        <dbReference type="SAM" id="MobiDB-lite"/>
    </source>
</evidence>